<dbReference type="EMBL" id="HBGW01000583">
    <property type="protein sequence ID" value="CAD9481108.1"/>
    <property type="molecule type" value="Transcribed_RNA"/>
</dbReference>
<sequence>MAMCCCAHDSEPAGAMVVVHPAPTRQMLAPGEEAQPEQLPETDVPQPKESGKLPTEGRVATKQPTLSLLFQTPSGDMVETRMFARPMGVDFNKTLPLRVRGTRPGGRGEKSGIQAGWELIQINGVIVDGRDGQNGLRRIEEVRAFLVELTNQLPERSAD</sequence>
<dbReference type="AlphaFoldDB" id="A0A6U8W276"/>
<evidence type="ECO:0000313" key="2">
    <source>
        <dbReference type="EMBL" id="CAD9481108.1"/>
    </source>
</evidence>
<organism evidence="2">
    <name type="scientific">Zooxanthella nutricula</name>
    <dbReference type="NCBI Taxonomy" id="1333877"/>
    <lineage>
        <taxon>Eukaryota</taxon>
        <taxon>Sar</taxon>
        <taxon>Alveolata</taxon>
        <taxon>Dinophyceae</taxon>
        <taxon>Peridiniales</taxon>
        <taxon>Peridiniales incertae sedis</taxon>
        <taxon>Zooxanthella</taxon>
    </lineage>
</organism>
<evidence type="ECO:0008006" key="3">
    <source>
        <dbReference type="Google" id="ProtNLM"/>
    </source>
</evidence>
<protein>
    <recommendedName>
        <fullName evidence="3">PDZ domain-containing protein</fullName>
    </recommendedName>
</protein>
<reference evidence="2" key="1">
    <citation type="submission" date="2021-01" db="EMBL/GenBank/DDBJ databases">
        <authorList>
            <person name="Corre E."/>
            <person name="Pelletier E."/>
            <person name="Niang G."/>
            <person name="Scheremetjew M."/>
            <person name="Finn R."/>
            <person name="Kale V."/>
            <person name="Holt S."/>
            <person name="Cochrane G."/>
            <person name="Meng A."/>
            <person name="Brown T."/>
            <person name="Cohen L."/>
        </authorList>
    </citation>
    <scope>NUCLEOTIDE SEQUENCE</scope>
    <source>
        <strain evidence="2">RCC3387</strain>
    </source>
</reference>
<evidence type="ECO:0000256" key="1">
    <source>
        <dbReference type="SAM" id="MobiDB-lite"/>
    </source>
</evidence>
<dbReference type="SUPFAM" id="SSF50156">
    <property type="entry name" value="PDZ domain-like"/>
    <property type="match status" value="1"/>
</dbReference>
<gene>
    <name evidence="2" type="ORF">BRAN1462_LOCUS371</name>
</gene>
<accession>A0A6U8W276</accession>
<feature type="region of interest" description="Disordered" evidence="1">
    <location>
        <begin position="31"/>
        <end position="60"/>
    </location>
</feature>
<dbReference type="InterPro" id="IPR036034">
    <property type="entry name" value="PDZ_sf"/>
</dbReference>
<proteinExistence type="predicted"/>
<name>A0A6U8W276_9DINO</name>